<keyword evidence="3" id="KW-1185">Reference proteome</keyword>
<organism evidence="2 3">
    <name type="scientific">Phytophthora megakarya</name>
    <dbReference type="NCBI Taxonomy" id="4795"/>
    <lineage>
        <taxon>Eukaryota</taxon>
        <taxon>Sar</taxon>
        <taxon>Stramenopiles</taxon>
        <taxon>Oomycota</taxon>
        <taxon>Peronosporomycetes</taxon>
        <taxon>Peronosporales</taxon>
        <taxon>Peronosporaceae</taxon>
        <taxon>Phytophthora</taxon>
    </lineage>
</organism>
<evidence type="ECO:0000313" key="2">
    <source>
        <dbReference type="EMBL" id="OWY94100.1"/>
    </source>
</evidence>
<name>A0A225UMD3_9STRA</name>
<dbReference type="EMBL" id="NBNE01014921">
    <property type="protein sequence ID" value="OWY94100.1"/>
    <property type="molecule type" value="Genomic_DNA"/>
</dbReference>
<evidence type="ECO:0000256" key="1">
    <source>
        <dbReference type="SAM" id="MobiDB-lite"/>
    </source>
</evidence>
<feature type="region of interest" description="Disordered" evidence="1">
    <location>
        <begin position="1"/>
        <end position="22"/>
    </location>
</feature>
<dbReference type="AlphaFoldDB" id="A0A225UMD3"/>
<evidence type="ECO:0000313" key="3">
    <source>
        <dbReference type="Proteomes" id="UP000198211"/>
    </source>
</evidence>
<accession>A0A225UMD3</accession>
<dbReference type="Proteomes" id="UP000198211">
    <property type="component" value="Unassembled WGS sequence"/>
</dbReference>
<gene>
    <name evidence="2" type="ORF">PHMEG_00036268</name>
</gene>
<comment type="caution">
    <text evidence="2">The sequence shown here is derived from an EMBL/GenBank/DDBJ whole genome shotgun (WGS) entry which is preliminary data.</text>
</comment>
<proteinExistence type="predicted"/>
<reference evidence="3" key="1">
    <citation type="submission" date="2017-03" db="EMBL/GenBank/DDBJ databases">
        <title>Phytopthora megakarya and P. palmivora, two closely related causual agents of cacao black pod achieved similar genome size and gene model numbers by different mechanisms.</title>
        <authorList>
            <person name="Ali S."/>
            <person name="Shao J."/>
            <person name="Larry D.J."/>
            <person name="Kronmiller B."/>
            <person name="Shen D."/>
            <person name="Strem M.D."/>
            <person name="Melnick R.L."/>
            <person name="Guiltinan M.J."/>
            <person name="Tyler B.M."/>
            <person name="Meinhardt L.W."/>
            <person name="Bailey B.A."/>
        </authorList>
    </citation>
    <scope>NUCLEOTIDE SEQUENCE [LARGE SCALE GENOMIC DNA]</scope>
    <source>
        <strain evidence="3">zdho120</strain>
    </source>
</reference>
<protein>
    <submittedName>
        <fullName evidence="2">Uncharacterized protein</fullName>
    </submittedName>
</protein>
<sequence length="48" mass="5422">MASRQVLGSYLGHTTPSSVKTRPHHFALDGYKQVLSMPRNNPYFSKSE</sequence>